<keyword evidence="1" id="KW-0732">Signal</keyword>
<dbReference type="OrthoDB" id="9812672at2"/>
<reference evidence="3 4" key="1">
    <citation type="submission" date="2018-05" db="EMBL/GenBank/DDBJ databases">
        <title>Evolution of GPA BGCs.</title>
        <authorList>
            <person name="Waglechner N."/>
            <person name="Wright G.D."/>
        </authorList>
    </citation>
    <scope>NUCLEOTIDE SEQUENCE [LARGE SCALE GENOMIC DNA]</scope>
    <source>
        <strain evidence="3 4">A82846</strain>
    </source>
</reference>
<feature type="domain" description="PET hydrolase/cutinase-like" evidence="2">
    <location>
        <begin position="41"/>
        <end position="243"/>
    </location>
</feature>
<dbReference type="InterPro" id="IPR041127">
    <property type="entry name" value="PET_hydrolase/cutinase-like"/>
</dbReference>
<dbReference type="SUPFAM" id="SSF53474">
    <property type="entry name" value="alpha/beta-Hydrolases"/>
    <property type="match status" value="1"/>
</dbReference>
<sequence>MRRWTTLAGLIATVAAAVVGIAPTASGAACPSVGGNWAGPGPFAVTQASNGAGTTIFRPTNLGSLGCGTHPVLLWGNGAAATPQSYVPLLTHFASHGFIVAAYEAQSADPKLLLSGLDYLTQQNNTAGSPFAGKVDLAHVGATGHSLGGGQAVGAGADPRVDTVAPILGGPFNDPAKLHGPAFFTAGQNDLIVWSSVVHGQYEKASQVPAIFAELRGAGHFLNGDADGLRGPVTAWFRYHLMGDSQARGLFFGANCGYCGPSEWSKFERNAKASS</sequence>
<gene>
    <name evidence="3" type="ORF">DMH04_02055</name>
</gene>
<proteinExistence type="predicted"/>
<protein>
    <submittedName>
        <fullName evidence="3">Acetylxylan esterase</fullName>
    </submittedName>
</protein>
<name>A0A428ZUQ6_KIBAR</name>
<dbReference type="PANTHER" id="PTHR33428">
    <property type="entry name" value="CHLOROPHYLLASE-2, CHLOROPLASTIC"/>
    <property type="match status" value="1"/>
</dbReference>
<feature type="signal peptide" evidence="1">
    <location>
        <begin position="1"/>
        <end position="27"/>
    </location>
</feature>
<dbReference type="Pfam" id="PF12740">
    <property type="entry name" value="PETase"/>
    <property type="match status" value="1"/>
</dbReference>
<dbReference type="Gene3D" id="3.40.50.1820">
    <property type="entry name" value="alpha/beta hydrolase"/>
    <property type="match status" value="1"/>
</dbReference>
<comment type="caution">
    <text evidence="3">The sequence shown here is derived from an EMBL/GenBank/DDBJ whole genome shotgun (WGS) entry which is preliminary data.</text>
</comment>
<evidence type="ECO:0000313" key="3">
    <source>
        <dbReference type="EMBL" id="RSM91777.1"/>
    </source>
</evidence>
<dbReference type="Proteomes" id="UP000287547">
    <property type="component" value="Unassembled WGS sequence"/>
</dbReference>
<dbReference type="EMBL" id="QHKI01000001">
    <property type="protein sequence ID" value="RSM91777.1"/>
    <property type="molecule type" value="Genomic_DNA"/>
</dbReference>
<dbReference type="AlphaFoldDB" id="A0A428ZUQ6"/>
<evidence type="ECO:0000259" key="2">
    <source>
        <dbReference type="Pfam" id="PF12740"/>
    </source>
</evidence>
<feature type="chain" id="PRO_5019573579" evidence="1">
    <location>
        <begin position="28"/>
        <end position="275"/>
    </location>
</feature>
<dbReference type="RefSeq" id="WP_037260112.1">
    <property type="nucleotide sequence ID" value="NZ_QHKI01000001.1"/>
</dbReference>
<dbReference type="PANTHER" id="PTHR33428:SF14">
    <property type="entry name" value="CARBOXYLESTERASE TYPE B DOMAIN-CONTAINING PROTEIN"/>
    <property type="match status" value="1"/>
</dbReference>
<accession>A0A428ZUQ6</accession>
<dbReference type="InterPro" id="IPR029058">
    <property type="entry name" value="AB_hydrolase_fold"/>
</dbReference>
<evidence type="ECO:0000256" key="1">
    <source>
        <dbReference type="SAM" id="SignalP"/>
    </source>
</evidence>
<evidence type="ECO:0000313" key="4">
    <source>
        <dbReference type="Proteomes" id="UP000287547"/>
    </source>
</evidence>
<organism evidence="3 4">
    <name type="scientific">Kibdelosporangium aridum</name>
    <dbReference type="NCBI Taxonomy" id="2030"/>
    <lineage>
        <taxon>Bacteria</taxon>
        <taxon>Bacillati</taxon>
        <taxon>Actinomycetota</taxon>
        <taxon>Actinomycetes</taxon>
        <taxon>Pseudonocardiales</taxon>
        <taxon>Pseudonocardiaceae</taxon>
        <taxon>Kibdelosporangium</taxon>
    </lineage>
</organism>
<dbReference type="PROSITE" id="PS51257">
    <property type="entry name" value="PROKAR_LIPOPROTEIN"/>
    <property type="match status" value="1"/>
</dbReference>